<sequence>MGTLTIQNQFGAIAPLDIRIGVNSATRPLDSSGRTIRVLNRGLVGLRISPPRPPSPPSPPLIIISDDDSSDSSYCRCINVGLEVVDSTNANNEQAAALEHSFDDSTSVTSSCLTYGDNTRDNPMDSSDSIRSSTSKDDLIDMHYAGTFPPPML</sequence>
<reference evidence="2 3" key="1">
    <citation type="journal article" date="2023" name="Plants (Basel)">
        <title>Bridging the Gap: Combining Genomics and Transcriptomics Approaches to Understand Stylosanthes scabra, an Orphan Legume from the Brazilian Caatinga.</title>
        <authorList>
            <person name="Ferreira-Neto J.R.C."/>
            <person name="da Silva M.D."/>
            <person name="Binneck E."/>
            <person name="de Melo N.F."/>
            <person name="da Silva R.H."/>
            <person name="de Melo A.L.T.M."/>
            <person name="Pandolfi V."/>
            <person name="Bustamante F.O."/>
            <person name="Brasileiro-Vidal A.C."/>
            <person name="Benko-Iseppon A.M."/>
        </authorList>
    </citation>
    <scope>NUCLEOTIDE SEQUENCE [LARGE SCALE GENOMIC DNA]</scope>
    <source>
        <tissue evidence="2">Leaves</tissue>
    </source>
</reference>
<organism evidence="2 3">
    <name type="scientific">Stylosanthes scabra</name>
    <dbReference type="NCBI Taxonomy" id="79078"/>
    <lineage>
        <taxon>Eukaryota</taxon>
        <taxon>Viridiplantae</taxon>
        <taxon>Streptophyta</taxon>
        <taxon>Embryophyta</taxon>
        <taxon>Tracheophyta</taxon>
        <taxon>Spermatophyta</taxon>
        <taxon>Magnoliopsida</taxon>
        <taxon>eudicotyledons</taxon>
        <taxon>Gunneridae</taxon>
        <taxon>Pentapetalae</taxon>
        <taxon>rosids</taxon>
        <taxon>fabids</taxon>
        <taxon>Fabales</taxon>
        <taxon>Fabaceae</taxon>
        <taxon>Papilionoideae</taxon>
        <taxon>50 kb inversion clade</taxon>
        <taxon>dalbergioids sensu lato</taxon>
        <taxon>Dalbergieae</taxon>
        <taxon>Pterocarpus clade</taxon>
        <taxon>Stylosanthes</taxon>
    </lineage>
</organism>
<feature type="compositionally biased region" description="Polar residues" evidence="1">
    <location>
        <begin position="106"/>
        <end position="117"/>
    </location>
</feature>
<evidence type="ECO:0000313" key="2">
    <source>
        <dbReference type="EMBL" id="MED6195803.1"/>
    </source>
</evidence>
<dbReference type="Proteomes" id="UP001341840">
    <property type="component" value="Unassembled WGS sequence"/>
</dbReference>
<comment type="caution">
    <text evidence="2">The sequence shown here is derived from an EMBL/GenBank/DDBJ whole genome shotgun (WGS) entry which is preliminary data.</text>
</comment>
<gene>
    <name evidence="2" type="ORF">PIB30_041436</name>
</gene>
<dbReference type="EMBL" id="JASCZI010211678">
    <property type="protein sequence ID" value="MED6195803.1"/>
    <property type="molecule type" value="Genomic_DNA"/>
</dbReference>
<protein>
    <submittedName>
        <fullName evidence="2">Uncharacterized protein</fullName>
    </submittedName>
</protein>
<keyword evidence="3" id="KW-1185">Reference proteome</keyword>
<evidence type="ECO:0000313" key="3">
    <source>
        <dbReference type="Proteomes" id="UP001341840"/>
    </source>
</evidence>
<proteinExistence type="predicted"/>
<accession>A0ABU6XGM6</accession>
<name>A0ABU6XGM6_9FABA</name>
<feature type="region of interest" description="Disordered" evidence="1">
    <location>
        <begin position="106"/>
        <end position="138"/>
    </location>
</feature>
<evidence type="ECO:0000256" key="1">
    <source>
        <dbReference type="SAM" id="MobiDB-lite"/>
    </source>
</evidence>